<dbReference type="AlphaFoldDB" id="X1V838"/>
<dbReference type="EMBL" id="BARW01034670">
    <property type="protein sequence ID" value="GAJ08851.1"/>
    <property type="molecule type" value="Genomic_DNA"/>
</dbReference>
<evidence type="ECO:0000256" key="1">
    <source>
        <dbReference type="SAM" id="MobiDB-lite"/>
    </source>
</evidence>
<evidence type="ECO:0000256" key="2">
    <source>
        <dbReference type="SAM" id="Phobius"/>
    </source>
</evidence>
<evidence type="ECO:0000313" key="3">
    <source>
        <dbReference type="EMBL" id="GAJ08851.1"/>
    </source>
</evidence>
<gene>
    <name evidence="3" type="ORF">S12H4_54267</name>
</gene>
<protein>
    <submittedName>
        <fullName evidence="3">Uncharacterized protein</fullName>
    </submittedName>
</protein>
<accession>X1V838</accession>
<keyword evidence="2" id="KW-0472">Membrane</keyword>
<organism evidence="3">
    <name type="scientific">marine sediment metagenome</name>
    <dbReference type="NCBI Taxonomy" id="412755"/>
    <lineage>
        <taxon>unclassified sequences</taxon>
        <taxon>metagenomes</taxon>
        <taxon>ecological metagenomes</taxon>
    </lineage>
</organism>
<keyword evidence="2" id="KW-1133">Transmembrane helix</keyword>
<comment type="caution">
    <text evidence="3">The sequence shown here is derived from an EMBL/GenBank/DDBJ whole genome shotgun (WGS) entry which is preliminary data.</text>
</comment>
<feature type="region of interest" description="Disordered" evidence="1">
    <location>
        <begin position="101"/>
        <end position="141"/>
    </location>
</feature>
<sequence>MLWFTADRTTTCGILALVIESALSVLAVASSAFFGVVGVLLGLFMGVRLVSRDEERYGTVALGLEKMGADMSRLRIEWASTLEQIEALAGAVETRRRRATAAESANARKEIEKAEEAIRPPMSRTEERNEIRKRVHLLGRE</sequence>
<name>X1V838_9ZZZZ</name>
<proteinExistence type="predicted"/>
<keyword evidence="2" id="KW-0812">Transmembrane</keyword>
<feature type="transmembrane region" description="Helical" evidence="2">
    <location>
        <begin position="25"/>
        <end position="47"/>
    </location>
</feature>
<feature type="compositionally biased region" description="Basic and acidic residues" evidence="1">
    <location>
        <begin position="106"/>
        <end position="141"/>
    </location>
</feature>
<reference evidence="3" key="1">
    <citation type="journal article" date="2014" name="Front. Microbiol.">
        <title>High frequency of phylogenetically diverse reductive dehalogenase-homologous genes in deep subseafloor sedimentary metagenomes.</title>
        <authorList>
            <person name="Kawai M."/>
            <person name="Futagami T."/>
            <person name="Toyoda A."/>
            <person name="Takaki Y."/>
            <person name="Nishi S."/>
            <person name="Hori S."/>
            <person name="Arai W."/>
            <person name="Tsubouchi T."/>
            <person name="Morono Y."/>
            <person name="Uchiyama I."/>
            <person name="Ito T."/>
            <person name="Fujiyama A."/>
            <person name="Inagaki F."/>
            <person name="Takami H."/>
        </authorList>
    </citation>
    <scope>NUCLEOTIDE SEQUENCE</scope>
    <source>
        <strain evidence="3">Expedition CK06-06</strain>
    </source>
</reference>